<dbReference type="InterPro" id="IPR039425">
    <property type="entry name" value="RNA_pol_sigma-70-like"/>
</dbReference>
<evidence type="ECO:0000256" key="5">
    <source>
        <dbReference type="ARBA" id="ARBA00023163"/>
    </source>
</evidence>
<keyword evidence="4" id="KW-0238">DNA-binding</keyword>
<evidence type="ECO:0000256" key="2">
    <source>
        <dbReference type="ARBA" id="ARBA00023015"/>
    </source>
</evidence>
<feature type="domain" description="RNA polymerase sigma factor 70 region 4 type 2" evidence="6">
    <location>
        <begin position="132"/>
        <end position="178"/>
    </location>
</feature>
<gene>
    <name evidence="7" type="ORF">SCMC78_65780</name>
</gene>
<proteinExistence type="inferred from homology"/>
<dbReference type="InterPro" id="IPR013249">
    <property type="entry name" value="RNA_pol_sigma70_r4_t2"/>
</dbReference>
<evidence type="ECO:0000256" key="4">
    <source>
        <dbReference type="ARBA" id="ARBA00023125"/>
    </source>
</evidence>
<dbReference type="Gene3D" id="1.10.10.10">
    <property type="entry name" value="Winged helix-like DNA-binding domain superfamily/Winged helix DNA-binding domain"/>
    <property type="match status" value="1"/>
</dbReference>
<dbReference type="InterPro" id="IPR036388">
    <property type="entry name" value="WH-like_DNA-bd_sf"/>
</dbReference>
<evidence type="ECO:0000259" key="6">
    <source>
        <dbReference type="Pfam" id="PF08281"/>
    </source>
</evidence>
<dbReference type="GO" id="GO:0003677">
    <property type="term" value="F:DNA binding"/>
    <property type="evidence" value="ECO:0007669"/>
    <property type="project" value="UniProtKB-KW"/>
</dbReference>
<accession>A0AB33KRT1</accession>
<dbReference type="Gene3D" id="1.10.1740.10">
    <property type="match status" value="1"/>
</dbReference>
<dbReference type="AlphaFoldDB" id="A0AB33KRT1"/>
<dbReference type="InterPro" id="IPR013324">
    <property type="entry name" value="RNA_pol_sigma_r3/r4-like"/>
</dbReference>
<dbReference type="Pfam" id="PF08281">
    <property type="entry name" value="Sigma70_r4_2"/>
    <property type="match status" value="1"/>
</dbReference>
<comment type="similarity">
    <text evidence="1">Belongs to the sigma-70 factor family. ECF subfamily.</text>
</comment>
<dbReference type="KEGG" id="stcm:SCMC78_65780"/>
<evidence type="ECO:0000256" key="1">
    <source>
        <dbReference type="ARBA" id="ARBA00010641"/>
    </source>
</evidence>
<protein>
    <recommendedName>
        <fullName evidence="6">RNA polymerase sigma factor 70 region 4 type 2 domain-containing protein</fullName>
    </recommendedName>
</protein>
<dbReference type="SUPFAM" id="SSF88659">
    <property type="entry name" value="Sigma3 and sigma4 domains of RNA polymerase sigma factors"/>
    <property type="match status" value="1"/>
</dbReference>
<evidence type="ECO:0000256" key="3">
    <source>
        <dbReference type="ARBA" id="ARBA00023082"/>
    </source>
</evidence>
<dbReference type="RefSeq" id="WP_257137467.1">
    <property type="nucleotide sequence ID" value="NZ_AP035884.1"/>
</dbReference>
<dbReference type="GO" id="GO:0016987">
    <property type="term" value="F:sigma factor activity"/>
    <property type="evidence" value="ECO:0007669"/>
    <property type="project" value="UniProtKB-KW"/>
</dbReference>
<keyword evidence="5" id="KW-0804">Transcription</keyword>
<reference evidence="7" key="1">
    <citation type="submission" date="2024-07" db="EMBL/GenBank/DDBJ databases">
        <title>Complete genome sequences of cellulolytic bacteria, Kitasatospora sp. CMC57 and Streptomyces sp. CMC78, isolated from Japanese agricultural soil.</title>
        <authorList>
            <person name="Hashimoto T."/>
            <person name="Ito M."/>
            <person name="Iwamoto M."/>
            <person name="Fukahori D."/>
            <person name="Shoda T."/>
            <person name="Sakoda M."/>
            <person name="Morohoshi T."/>
            <person name="Mitsuboshi M."/>
            <person name="Nishizawa T."/>
        </authorList>
    </citation>
    <scope>NUCLEOTIDE SEQUENCE</scope>
    <source>
        <strain evidence="7">CMC78</strain>
    </source>
</reference>
<dbReference type="GO" id="GO:0006352">
    <property type="term" value="P:DNA-templated transcription initiation"/>
    <property type="evidence" value="ECO:0007669"/>
    <property type="project" value="InterPro"/>
</dbReference>
<dbReference type="SUPFAM" id="SSF88946">
    <property type="entry name" value="Sigma2 domain of RNA polymerase sigma factors"/>
    <property type="match status" value="1"/>
</dbReference>
<sequence>MSVHDPAEGADRSAAAPAPPALFDRHDLLRQRKDAEFASFYRAQLRPLVGFLINQGAGVRDAADIAQESMTDAYRRWGDIEYPKAWIHKAASRALVRKVAHVEELVEEVPEPTSLLPRPDAIAEWEVRHDALLILRSLPPRQRQVMAWTLNGFTPTDIADHLGLPAETVRANLKKARRAAAARLKEREEDQ</sequence>
<dbReference type="EMBL" id="AP035884">
    <property type="protein sequence ID" value="BFP56771.1"/>
    <property type="molecule type" value="Genomic_DNA"/>
</dbReference>
<name>A0AB33KRT1_9ACTN</name>
<keyword evidence="3" id="KW-0731">Sigma factor</keyword>
<organism evidence="7">
    <name type="scientific">Streptomyces sp. CMC78</name>
    <dbReference type="NCBI Taxonomy" id="3231512"/>
    <lineage>
        <taxon>Bacteria</taxon>
        <taxon>Bacillati</taxon>
        <taxon>Actinomycetota</taxon>
        <taxon>Actinomycetes</taxon>
        <taxon>Kitasatosporales</taxon>
        <taxon>Streptomycetaceae</taxon>
        <taxon>Streptomyces</taxon>
    </lineage>
</organism>
<dbReference type="InterPro" id="IPR013325">
    <property type="entry name" value="RNA_pol_sigma_r2"/>
</dbReference>
<evidence type="ECO:0000313" key="7">
    <source>
        <dbReference type="EMBL" id="BFP56771.1"/>
    </source>
</evidence>
<keyword evidence="2" id="KW-0805">Transcription regulation</keyword>
<dbReference type="PANTHER" id="PTHR43133:SF8">
    <property type="entry name" value="RNA POLYMERASE SIGMA FACTOR HI_1459-RELATED"/>
    <property type="match status" value="1"/>
</dbReference>
<dbReference type="PANTHER" id="PTHR43133">
    <property type="entry name" value="RNA POLYMERASE ECF-TYPE SIGMA FACTO"/>
    <property type="match status" value="1"/>
</dbReference>